<proteinExistence type="predicted"/>
<keyword evidence="1" id="KW-1133">Transmembrane helix</keyword>
<dbReference type="InterPro" id="IPR027417">
    <property type="entry name" value="P-loop_NTPase"/>
</dbReference>
<feature type="transmembrane region" description="Helical" evidence="1">
    <location>
        <begin position="377"/>
        <end position="399"/>
    </location>
</feature>
<keyword evidence="1" id="KW-0472">Membrane</keyword>
<evidence type="ECO:0000313" key="3">
    <source>
        <dbReference type="EMBL" id="MDH6062794.1"/>
    </source>
</evidence>
<feature type="transmembrane region" description="Helical" evidence="1">
    <location>
        <begin position="309"/>
        <end position="327"/>
    </location>
</feature>
<name>A0AA43GW73_9CYAN</name>
<evidence type="ECO:0000259" key="2">
    <source>
        <dbReference type="Pfam" id="PF01926"/>
    </source>
</evidence>
<dbReference type="GO" id="GO:0005525">
    <property type="term" value="F:GTP binding"/>
    <property type="evidence" value="ECO:0007669"/>
    <property type="project" value="InterPro"/>
</dbReference>
<feature type="domain" description="G" evidence="2">
    <location>
        <begin position="88"/>
        <end position="206"/>
    </location>
</feature>
<dbReference type="AlphaFoldDB" id="A0AA43GW73"/>
<dbReference type="InterPro" id="IPR006073">
    <property type="entry name" value="GTP-bd"/>
</dbReference>
<dbReference type="EMBL" id="JANQDL010000024">
    <property type="protein sequence ID" value="MDH6062794.1"/>
    <property type="molecule type" value="Genomic_DNA"/>
</dbReference>
<dbReference type="Proteomes" id="UP001159370">
    <property type="component" value="Unassembled WGS sequence"/>
</dbReference>
<sequence length="442" mass="48542">MTEKYDADEKLVNFEEFTDITDGAKQTAESLWPNSMTNLWNKTTSSFVKLAPLEQIKQSILQWFSVSETQVTEILATVGAELPTTEALLIGKPQAGKSSIVRGLTGVSAEIVGQGFRPHTQHTERYAYPSDELPLLIFTDTVGLGDVNQNTQGVIEDLISDLQKSSRRGRVLILTVKINDFATETLRQIAQHIRQRYPEIPCLLAVTCLHQVYPPNTVDHPGYPPDYEEVSRAFAAIKQAFTGLYNQSVLIDFTLEEDGYHPVFYGLEVLRDSLAKLLPEAEAGAVYQLLDDVASQQLGDIYRDTGRRYILPFAIMAGALAAAPLPFATMPFLTSLQVSMVSLLGKLYGQTLTLSQAGGVVSTIAGGFLAQAVARELIKFVPGFGAVIAVSWAAAYTWALGEGACVYFGDLMGKKKPDPQKIQAVMKEAFQNAQERFKSMKD</sequence>
<feature type="transmembrane region" description="Helical" evidence="1">
    <location>
        <begin position="347"/>
        <end position="370"/>
    </location>
</feature>
<organism evidence="3 4">
    <name type="scientific">Umezakia ovalisporum FSS-62</name>
    <dbReference type="NCBI Taxonomy" id="2971776"/>
    <lineage>
        <taxon>Bacteria</taxon>
        <taxon>Bacillati</taxon>
        <taxon>Cyanobacteriota</taxon>
        <taxon>Cyanophyceae</taxon>
        <taxon>Nostocales</taxon>
        <taxon>Nodulariaceae</taxon>
        <taxon>Umezakia</taxon>
    </lineage>
</organism>
<accession>A0AA43GW73</accession>
<gene>
    <name evidence="3" type="ORF">NWP23_03120</name>
</gene>
<dbReference type="CDD" id="cd00882">
    <property type="entry name" value="Ras_like_GTPase"/>
    <property type="match status" value="1"/>
</dbReference>
<dbReference type="SUPFAM" id="SSF52540">
    <property type="entry name" value="P-loop containing nucleoside triphosphate hydrolases"/>
    <property type="match status" value="1"/>
</dbReference>
<comment type="caution">
    <text evidence="3">The sequence shown here is derived from an EMBL/GenBank/DDBJ whole genome shotgun (WGS) entry which is preliminary data.</text>
</comment>
<keyword evidence="1" id="KW-0812">Transmembrane</keyword>
<dbReference type="Pfam" id="PF01926">
    <property type="entry name" value="MMR_HSR1"/>
    <property type="match status" value="1"/>
</dbReference>
<evidence type="ECO:0000256" key="1">
    <source>
        <dbReference type="SAM" id="Phobius"/>
    </source>
</evidence>
<dbReference type="GeneID" id="83686162"/>
<dbReference type="Gene3D" id="3.40.50.300">
    <property type="entry name" value="P-loop containing nucleotide triphosphate hydrolases"/>
    <property type="match status" value="1"/>
</dbReference>
<reference evidence="3 4" key="1">
    <citation type="journal article" date="2023" name="J. Phycol.">
        <title>Chrysosporum ovalisporum is synonymous with the true-branching cyanobacterium Umezakia natans (Nostocales/Aphanizomenonaceae).</title>
        <authorList>
            <person name="McGregor G.B."/>
            <person name="Sendall B.C."/>
            <person name="Niiyama Y."/>
            <person name="Tuji A."/>
            <person name="Willis A."/>
        </authorList>
    </citation>
    <scope>NUCLEOTIDE SEQUENCE [LARGE SCALE GENOMIC DNA]</scope>
    <source>
        <strain evidence="3 4">FSS-62</strain>
    </source>
</reference>
<dbReference type="RefSeq" id="WP_280651007.1">
    <property type="nucleotide sequence ID" value="NZ_JANQDL010000024.1"/>
</dbReference>
<evidence type="ECO:0000313" key="4">
    <source>
        <dbReference type="Proteomes" id="UP001159370"/>
    </source>
</evidence>
<protein>
    <submittedName>
        <fullName evidence="3">50S ribosome-binding GTPase</fullName>
    </submittedName>
</protein>